<dbReference type="InterPro" id="IPR013320">
    <property type="entry name" value="ConA-like_dom_sf"/>
</dbReference>
<dbReference type="InterPro" id="IPR051214">
    <property type="entry name" value="GH32_Enzymes"/>
</dbReference>
<dbReference type="InterPro" id="IPR001362">
    <property type="entry name" value="Glyco_hydro_32"/>
</dbReference>
<evidence type="ECO:0000256" key="2">
    <source>
        <dbReference type="ARBA" id="ARBA00012758"/>
    </source>
</evidence>
<dbReference type="SUPFAM" id="SSF75005">
    <property type="entry name" value="Arabinanase/levansucrase/invertase"/>
    <property type="match status" value="1"/>
</dbReference>
<dbReference type="PANTHER" id="PTHR43101:SF1">
    <property type="entry name" value="BETA-FRUCTOSIDASE"/>
    <property type="match status" value="1"/>
</dbReference>
<dbReference type="SMART" id="SM00640">
    <property type="entry name" value="Glyco_32"/>
    <property type="match status" value="1"/>
</dbReference>
<dbReference type="InterPro" id="IPR013189">
    <property type="entry name" value="Glyco_hydro_32_C"/>
</dbReference>
<dbReference type="EMBL" id="CP121689">
    <property type="protein sequence ID" value="WZL76217.1"/>
    <property type="molecule type" value="Genomic_DNA"/>
</dbReference>
<name>A0ABZ2YC93_9BACT</name>
<dbReference type="EC" id="3.2.1.26" evidence="2"/>
<keyword evidence="3 5" id="KW-0378">Hydrolase</keyword>
<feature type="domain" description="Glycosyl hydrolase family 32 C-terminal" evidence="7">
    <location>
        <begin position="331"/>
        <end position="467"/>
    </location>
</feature>
<dbReference type="InterPro" id="IPR013148">
    <property type="entry name" value="Glyco_hydro_32_N"/>
</dbReference>
<dbReference type="InterPro" id="IPR023296">
    <property type="entry name" value="Glyco_hydro_beta-prop_sf"/>
</dbReference>
<dbReference type="PANTHER" id="PTHR43101">
    <property type="entry name" value="BETA-FRUCTOSIDASE"/>
    <property type="match status" value="1"/>
</dbReference>
<keyword evidence="4 5" id="KW-0326">Glycosidase</keyword>
<evidence type="ECO:0000313" key="8">
    <source>
        <dbReference type="EMBL" id="WZL76217.1"/>
    </source>
</evidence>
<evidence type="ECO:0000256" key="1">
    <source>
        <dbReference type="ARBA" id="ARBA00009902"/>
    </source>
</evidence>
<evidence type="ECO:0000256" key="5">
    <source>
        <dbReference type="RuleBase" id="RU362110"/>
    </source>
</evidence>
<keyword evidence="9" id="KW-1185">Reference proteome</keyword>
<dbReference type="GO" id="GO:0016787">
    <property type="term" value="F:hydrolase activity"/>
    <property type="evidence" value="ECO:0007669"/>
    <property type="project" value="UniProtKB-KW"/>
</dbReference>
<evidence type="ECO:0000259" key="6">
    <source>
        <dbReference type="Pfam" id="PF00251"/>
    </source>
</evidence>
<feature type="domain" description="Glycosyl hydrolase family 32 N-terminal" evidence="6">
    <location>
        <begin position="50"/>
        <end position="326"/>
    </location>
</feature>
<evidence type="ECO:0000256" key="3">
    <source>
        <dbReference type="ARBA" id="ARBA00022801"/>
    </source>
</evidence>
<dbReference type="Gene3D" id="2.115.10.20">
    <property type="entry name" value="Glycosyl hydrolase domain, family 43"/>
    <property type="match status" value="1"/>
</dbReference>
<dbReference type="Pfam" id="PF00251">
    <property type="entry name" value="Glyco_hydro_32N"/>
    <property type="match status" value="1"/>
</dbReference>
<evidence type="ECO:0000259" key="7">
    <source>
        <dbReference type="Pfam" id="PF08244"/>
    </source>
</evidence>
<organism evidence="8 9">
    <name type="scientific">Thermatribacter velox</name>
    <dbReference type="NCBI Taxonomy" id="3039681"/>
    <lineage>
        <taxon>Bacteria</taxon>
        <taxon>Pseudomonadati</taxon>
        <taxon>Atribacterota</taxon>
        <taxon>Atribacteria</taxon>
        <taxon>Atribacterales</taxon>
        <taxon>Thermatribacteraceae</taxon>
        <taxon>Thermatribacter</taxon>
    </lineage>
</organism>
<dbReference type="Proteomes" id="UP001461341">
    <property type="component" value="Chromosome"/>
</dbReference>
<evidence type="ECO:0000313" key="9">
    <source>
        <dbReference type="Proteomes" id="UP001461341"/>
    </source>
</evidence>
<dbReference type="RefSeq" id="WP_369018375.1">
    <property type="nucleotide sequence ID" value="NZ_CP121689.1"/>
</dbReference>
<gene>
    <name evidence="8" type="ORF">QBE54_00350</name>
</gene>
<sequence>MAHKNKPSPKAVNPANQQEKILEDILEVVLQEARRRLLEASRDPQRPRYHFLPPPGWMNDPIPYFYDGNYHVFFQYHPGLPFWGNMHWDHAVSKDLVYWENLPIALFPERGKPDSEGCWTGSIIKRGNLFLAFYTGVYPQNQCLALSKDLIRWKKYPQNPVISYLQKPAELNETFRDPHVWQMDNQWYMLLGAGKSYLEGSPLLFASTDLLKWEYLHPLYQGPAAGDECPDFFPLGEKWVLLSSRKLTKWAVGNFKNLFFEPETFGIVDYGSFYAGKTLLDNKNRRILFGWIHEERPVEEQLRSGWSGVLSLPRLISLSPDGSLKIEPVPELTQLRRETLIKDYFELKGFTDSSGFREFEIPGGNQIEIEIILSKVSAREWGLILPGGESIIYDNESKRFMNENYRLPNNQRVNLRIFVDNSVIEVFLNGDFCKTVRHYPPLEAYSQPLRVFCRDGKIRVEKLNVWSMKSIHSHSINGAE</sequence>
<dbReference type="Gene3D" id="2.60.120.560">
    <property type="entry name" value="Exo-inulinase, domain 1"/>
    <property type="match status" value="1"/>
</dbReference>
<reference evidence="8 9" key="1">
    <citation type="submission" date="2023-03" db="EMBL/GenBank/DDBJ databases">
        <title>Novel Species.</title>
        <authorList>
            <person name="Ma S."/>
        </authorList>
    </citation>
    <scope>NUCLEOTIDE SEQUENCE [LARGE SCALE GENOMIC DNA]</scope>
    <source>
        <strain evidence="8 9">B11</strain>
    </source>
</reference>
<comment type="similarity">
    <text evidence="1 5">Belongs to the glycosyl hydrolase 32 family.</text>
</comment>
<accession>A0ABZ2YC93</accession>
<proteinExistence type="inferred from homology"/>
<evidence type="ECO:0000256" key="4">
    <source>
        <dbReference type="ARBA" id="ARBA00023295"/>
    </source>
</evidence>
<protein>
    <recommendedName>
        <fullName evidence="2">beta-fructofuranosidase</fullName>
        <ecNumber evidence="2">3.2.1.26</ecNumber>
    </recommendedName>
</protein>
<dbReference type="Pfam" id="PF08244">
    <property type="entry name" value="Glyco_hydro_32C"/>
    <property type="match status" value="1"/>
</dbReference>
<dbReference type="SUPFAM" id="SSF49899">
    <property type="entry name" value="Concanavalin A-like lectins/glucanases"/>
    <property type="match status" value="1"/>
</dbReference>
<dbReference type="CDD" id="cd08996">
    <property type="entry name" value="GH32_FFase"/>
    <property type="match status" value="1"/>
</dbReference>